<reference evidence="2 3" key="1">
    <citation type="submission" date="2023-12" db="EMBL/GenBank/DDBJ databases">
        <title>Whole-genome sequencing of halo(alkali)philic microorganisms from hypersaline lakes.</title>
        <authorList>
            <person name="Sorokin D.Y."/>
            <person name="Merkel A.Y."/>
            <person name="Messina E."/>
            <person name="Yakimov M."/>
        </authorList>
    </citation>
    <scope>NUCLEOTIDE SEQUENCE [LARGE SCALE GENOMIC DNA]</scope>
    <source>
        <strain evidence="2 3">AB-CW1</strain>
    </source>
</reference>
<gene>
    <name evidence="2" type="ORF">VCB98_01860</name>
</gene>
<proteinExistence type="predicted"/>
<evidence type="ECO:0000313" key="2">
    <source>
        <dbReference type="EMBL" id="MEA5444562.1"/>
    </source>
</evidence>
<dbReference type="Gene3D" id="3.40.50.1820">
    <property type="entry name" value="alpha/beta hydrolase"/>
    <property type="match status" value="1"/>
</dbReference>
<keyword evidence="1 2" id="KW-0378">Hydrolase</keyword>
<name>A0AAP6JDR5_9GAMM</name>
<dbReference type="PROSITE" id="PS51257">
    <property type="entry name" value="PROKAR_LIPOPROTEIN"/>
    <property type="match status" value="1"/>
</dbReference>
<dbReference type="RefSeq" id="WP_346049888.1">
    <property type="nucleotide sequence ID" value="NZ_JAYGII010000002.1"/>
</dbReference>
<dbReference type="Proteomes" id="UP001302316">
    <property type="component" value="Unassembled WGS sequence"/>
</dbReference>
<dbReference type="InterPro" id="IPR016582">
    <property type="entry name" value="OHBut_olig_hydro_put"/>
</dbReference>
<organism evidence="2 3">
    <name type="scientific">Natronospira elongata</name>
    <dbReference type="NCBI Taxonomy" id="3110268"/>
    <lineage>
        <taxon>Bacteria</taxon>
        <taxon>Pseudomonadati</taxon>
        <taxon>Pseudomonadota</taxon>
        <taxon>Gammaproteobacteria</taxon>
        <taxon>Natronospirales</taxon>
        <taxon>Natronospiraceae</taxon>
        <taxon>Natronospira</taxon>
    </lineage>
</organism>
<evidence type="ECO:0000256" key="1">
    <source>
        <dbReference type="ARBA" id="ARBA00022801"/>
    </source>
</evidence>
<protein>
    <submittedName>
        <fullName evidence="2">3-hydroxybutyrate oligomer hydrolase family protein</fullName>
    </submittedName>
</protein>
<dbReference type="GO" id="GO:0047989">
    <property type="term" value="F:hydroxybutyrate-dimer hydrolase activity"/>
    <property type="evidence" value="ECO:0007669"/>
    <property type="project" value="InterPro"/>
</dbReference>
<dbReference type="GO" id="GO:0005615">
    <property type="term" value="C:extracellular space"/>
    <property type="evidence" value="ECO:0007669"/>
    <property type="project" value="InterPro"/>
</dbReference>
<sequence>MTERTGSNSLARPWLLSLAVLTCLPLLLASLLGCERERPEESMGPSYQALGELKVTPYEDLVSAGLGWRGLQSRAPVPAEPEQASLEARRRLAMHANWTSIVDVQGPAPFADDPLPQLAGVEFHQFLRLDGHRQPARVLMQLPDSFNADTPCLVVAPASGSRGVYGAIGFAGPWALSRGCALVMTDKGAGSDHFDLAAGKGITLDAQVAAPGEEPLGFEPDSTTSKPLVAMQHAHSGDHPEADWGQFTLAAIDQALVWLEEATPEHEVDRGQVRVLAAGLSNAGGAVLRAAEEDEAGWIDAVLAVAPNITVEGAPPLYDYATLAALYQPCLLADQDALSAMSLAQPGQAVTGRQACEALAEAGWLEQPDPAEAATILRDAGFTEQALSQSAINAAFGLFRSVAATYASAYLARGAGDMPCDYRTALLDDDRRPRLATTVERNLWWSLSPGIAPDGMIELLDGEGQDPIVGLGCLRELWTGDDEEATGLRAAVAETLASARLPDVPVLILHGEMDGLVPAAFSSRPYVEAALAAGADHLVYREIPRAQHFDAMLALPGMRSLHGPLMPYAQAGFERLWQVLDGEAALAAPLDLTGEYEDALPEAKQWR</sequence>
<dbReference type="AlphaFoldDB" id="A0AAP6JDR5"/>
<dbReference type="GO" id="GO:0019605">
    <property type="term" value="P:butyrate metabolic process"/>
    <property type="evidence" value="ECO:0007669"/>
    <property type="project" value="InterPro"/>
</dbReference>
<keyword evidence="3" id="KW-1185">Reference proteome</keyword>
<dbReference type="EMBL" id="JAYGII010000002">
    <property type="protein sequence ID" value="MEA5444562.1"/>
    <property type="molecule type" value="Genomic_DNA"/>
</dbReference>
<dbReference type="InterPro" id="IPR029058">
    <property type="entry name" value="AB_hydrolase_fold"/>
</dbReference>
<comment type="caution">
    <text evidence="2">The sequence shown here is derived from an EMBL/GenBank/DDBJ whole genome shotgun (WGS) entry which is preliminary data.</text>
</comment>
<dbReference type="SUPFAM" id="SSF53474">
    <property type="entry name" value="alpha/beta-Hydrolases"/>
    <property type="match status" value="1"/>
</dbReference>
<evidence type="ECO:0000313" key="3">
    <source>
        <dbReference type="Proteomes" id="UP001302316"/>
    </source>
</evidence>
<accession>A0AAP6JDR5</accession>
<dbReference type="Pfam" id="PF10605">
    <property type="entry name" value="3HBOH"/>
    <property type="match status" value="1"/>
</dbReference>